<feature type="compositionally biased region" description="Low complexity" evidence="5">
    <location>
        <begin position="337"/>
        <end position="349"/>
    </location>
</feature>
<keyword evidence="7" id="KW-1185">Reference proteome</keyword>
<feature type="compositionally biased region" description="Low complexity" evidence="5">
    <location>
        <begin position="702"/>
        <end position="716"/>
    </location>
</feature>
<keyword evidence="3 4" id="KW-0175">Coiled coil</keyword>
<comment type="similarity">
    <text evidence="1">Belongs to the FSIP1 family.</text>
</comment>
<feature type="compositionally biased region" description="Polar residues" evidence="5">
    <location>
        <begin position="188"/>
        <end position="212"/>
    </location>
</feature>
<evidence type="ECO:0000256" key="5">
    <source>
        <dbReference type="SAM" id="MobiDB-lite"/>
    </source>
</evidence>
<proteinExistence type="inferred from homology"/>
<name>A0ABY7FEB4_MYAAR</name>
<protein>
    <recommendedName>
        <fullName evidence="2">Fibrous sheath-interacting protein 1</fullName>
    </recommendedName>
</protein>
<evidence type="ECO:0000256" key="4">
    <source>
        <dbReference type="SAM" id="Coils"/>
    </source>
</evidence>
<feature type="region of interest" description="Disordered" evidence="5">
    <location>
        <begin position="547"/>
        <end position="589"/>
    </location>
</feature>
<dbReference type="PANTHER" id="PTHR22012">
    <property type="entry name" value="FIBROUS SHEATH INTERACTING PROTEIN 1"/>
    <property type="match status" value="1"/>
</dbReference>
<accession>A0ABY7FEB4</accession>
<reference evidence="6" key="1">
    <citation type="submission" date="2022-11" db="EMBL/GenBank/DDBJ databases">
        <title>Centuries of genome instability and evolution in soft-shell clam transmissible cancer (bioRxiv).</title>
        <authorList>
            <person name="Hart S.F.M."/>
            <person name="Yonemitsu M.A."/>
            <person name="Giersch R.M."/>
            <person name="Beal B.F."/>
            <person name="Arriagada G."/>
            <person name="Davis B.W."/>
            <person name="Ostrander E.A."/>
            <person name="Goff S.P."/>
            <person name="Metzger M.J."/>
        </authorList>
    </citation>
    <scope>NUCLEOTIDE SEQUENCE</scope>
    <source>
        <strain evidence="6">MELC-2E11</strain>
        <tissue evidence="6">Siphon/mantle</tissue>
    </source>
</reference>
<dbReference type="EMBL" id="CP111022">
    <property type="protein sequence ID" value="WAR19204.1"/>
    <property type="molecule type" value="Genomic_DNA"/>
</dbReference>
<feature type="compositionally biased region" description="Polar residues" evidence="5">
    <location>
        <begin position="124"/>
        <end position="135"/>
    </location>
</feature>
<dbReference type="Proteomes" id="UP001164746">
    <property type="component" value="Chromosome 11"/>
</dbReference>
<evidence type="ECO:0000313" key="7">
    <source>
        <dbReference type="Proteomes" id="UP001164746"/>
    </source>
</evidence>
<evidence type="ECO:0000256" key="2">
    <source>
        <dbReference type="ARBA" id="ARBA00019480"/>
    </source>
</evidence>
<feature type="region of interest" description="Disordered" evidence="5">
    <location>
        <begin position="183"/>
        <end position="213"/>
    </location>
</feature>
<feature type="region of interest" description="Disordered" evidence="5">
    <location>
        <begin position="1"/>
        <end position="60"/>
    </location>
</feature>
<feature type="compositionally biased region" description="Polar residues" evidence="5">
    <location>
        <begin position="739"/>
        <end position="752"/>
    </location>
</feature>
<feature type="compositionally biased region" description="Basic and acidic residues" evidence="5">
    <location>
        <begin position="753"/>
        <end position="769"/>
    </location>
</feature>
<organism evidence="6 7">
    <name type="scientific">Mya arenaria</name>
    <name type="common">Soft-shell clam</name>
    <dbReference type="NCBI Taxonomy" id="6604"/>
    <lineage>
        <taxon>Eukaryota</taxon>
        <taxon>Metazoa</taxon>
        <taxon>Spiralia</taxon>
        <taxon>Lophotrochozoa</taxon>
        <taxon>Mollusca</taxon>
        <taxon>Bivalvia</taxon>
        <taxon>Autobranchia</taxon>
        <taxon>Heteroconchia</taxon>
        <taxon>Euheterodonta</taxon>
        <taxon>Imparidentia</taxon>
        <taxon>Neoheterodontei</taxon>
        <taxon>Myida</taxon>
        <taxon>Myoidea</taxon>
        <taxon>Myidae</taxon>
        <taxon>Mya</taxon>
    </lineage>
</organism>
<feature type="compositionally biased region" description="Basic residues" evidence="5">
    <location>
        <begin position="305"/>
        <end position="314"/>
    </location>
</feature>
<dbReference type="InterPro" id="IPR026246">
    <property type="entry name" value="Fsip1"/>
</dbReference>
<dbReference type="PANTHER" id="PTHR22012:SF2">
    <property type="entry name" value="FIBROUS SHEATH-INTERACTING PROTEIN 1"/>
    <property type="match status" value="1"/>
</dbReference>
<feature type="compositionally biased region" description="Basic residues" evidence="5">
    <location>
        <begin position="1"/>
        <end position="10"/>
    </location>
</feature>
<feature type="compositionally biased region" description="Acidic residues" evidence="5">
    <location>
        <begin position="141"/>
        <end position="151"/>
    </location>
</feature>
<feature type="coiled-coil region" evidence="4">
    <location>
        <begin position="229"/>
        <end position="260"/>
    </location>
</feature>
<feature type="compositionally biased region" description="Polar residues" evidence="5">
    <location>
        <begin position="793"/>
        <end position="812"/>
    </location>
</feature>
<evidence type="ECO:0000256" key="3">
    <source>
        <dbReference type="ARBA" id="ARBA00023054"/>
    </source>
</evidence>
<feature type="compositionally biased region" description="Basic residues" evidence="5">
    <location>
        <begin position="350"/>
        <end position="359"/>
    </location>
</feature>
<dbReference type="Pfam" id="PF15554">
    <property type="entry name" value="FSIP1"/>
    <property type="match status" value="1"/>
</dbReference>
<feature type="region of interest" description="Disordered" evidence="5">
    <location>
        <begin position="698"/>
        <end position="812"/>
    </location>
</feature>
<feature type="compositionally biased region" description="Basic and acidic residues" evidence="5">
    <location>
        <begin position="718"/>
        <end position="733"/>
    </location>
</feature>
<feature type="region of interest" description="Disordered" evidence="5">
    <location>
        <begin position="82"/>
        <end position="152"/>
    </location>
</feature>
<gene>
    <name evidence="6" type="ORF">MAR_001042</name>
</gene>
<sequence>MMDKGSKKKKDLINLSTSSKRSSPASSASYNGRGSSKATSASRRSLESVDNSLDTGSGQNAGEVLAAVRGYDIRAHLQQLLTFSEDESSSDEYSLESYGDADDRDDELRKLALEGPEEGHVRTPQPTGSQHSNSLVPIHEDGEELDSEEENELMKEIRAEIVNNVRQEMKSELELYQHKLRKLEQGASGESTGETNTGAAGSSESKVPTSDLDQLDPKLKAAIIKMRKLDKILAKKVKREREIEEIHKEKKDEYKEVTNNEQKFLALELPPRHNEGVTVPDEFTGEEVFATQLNEDDYPGLGARNRSRKVHSRSTNKTNMGGESVGTGSDGEEGSRGDASSVSGSTSGSHRGKKKKKDFIKRNKELAADANNLIAMTDEEKKRLDDLLTDVENLPDIAENMELDDSNPFQIAVKPGDGFVPDEDELRSLTSIDSRLKELLPPEDYASVVSSSMSHVPQTKLFTHTGVKHDIDWQSRGERALFRNAEQRQMNERLQDIEIELSKLKNPDDLEIAETPVLNEDQLHELLEQCVTSLSHTSMSRLTLQSESRTSFADTESIVSHSMDGSEITVDSTPRSPRSARQDLLDNPPRLAPEVLQKLLSEAYHPLSKQLSTLKEEDNEDVTETPIPSEVWKLISMETVDESKTTQESLDTDTDTLVSVSQSLADTENSYDVNNSEQLFNSQERVNGQAKSVISARNGFRSQSRASSASSLASVSDLGRESRNEKEPLKLPEIDPSGTLVTQGQRLNNGKRNGNDSKIESIDGADSRLELMSLDGEIMSPHPPVDDRRKGSGNKSRTTTPASSRSYNTNNT</sequence>
<evidence type="ECO:0000313" key="6">
    <source>
        <dbReference type="EMBL" id="WAR19204.1"/>
    </source>
</evidence>
<feature type="compositionally biased region" description="Polar residues" evidence="5">
    <location>
        <begin position="547"/>
        <end position="560"/>
    </location>
</feature>
<evidence type="ECO:0000256" key="1">
    <source>
        <dbReference type="ARBA" id="ARBA00010495"/>
    </source>
</evidence>
<feature type="compositionally biased region" description="Acidic residues" evidence="5">
    <location>
        <begin position="84"/>
        <end position="105"/>
    </location>
</feature>
<dbReference type="PRINTS" id="PR02075">
    <property type="entry name" value="FIBSHEATHIP1"/>
</dbReference>
<feature type="compositionally biased region" description="Basic and acidic residues" evidence="5">
    <location>
        <begin position="106"/>
        <end position="121"/>
    </location>
</feature>
<feature type="compositionally biased region" description="Polar residues" evidence="5">
    <location>
        <begin position="30"/>
        <end position="60"/>
    </location>
</feature>
<feature type="region of interest" description="Disordered" evidence="5">
    <location>
        <begin position="291"/>
        <end position="360"/>
    </location>
</feature>
<feature type="compositionally biased region" description="Low complexity" evidence="5">
    <location>
        <begin position="16"/>
        <end position="29"/>
    </location>
</feature>